<dbReference type="InterPro" id="IPR050316">
    <property type="entry name" value="Tyrosinase/Hemocyanin"/>
</dbReference>
<evidence type="ECO:0000313" key="5">
    <source>
        <dbReference type="EMBL" id="PIA97896.1"/>
    </source>
</evidence>
<feature type="chain" id="PRO_5013646816" description="Tyrosinase copper-binding domain-containing protein" evidence="3">
    <location>
        <begin position="22"/>
        <end position="388"/>
    </location>
</feature>
<evidence type="ECO:0000256" key="3">
    <source>
        <dbReference type="SAM" id="SignalP"/>
    </source>
</evidence>
<evidence type="ECO:0000313" key="6">
    <source>
        <dbReference type="EMBL" id="WPA98101.1"/>
    </source>
</evidence>
<evidence type="ECO:0000313" key="7">
    <source>
        <dbReference type="Proteomes" id="UP000230605"/>
    </source>
</evidence>
<dbReference type="SUPFAM" id="SSF48056">
    <property type="entry name" value="Di-copper centre-containing domain"/>
    <property type="match status" value="1"/>
</dbReference>
<feature type="signal peptide" evidence="3">
    <location>
        <begin position="1"/>
        <end position="21"/>
    </location>
</feature>
<dbReference type="EMBL" id="LKMD01000102">
    <property type="protein sequence ID" value="PIA97896.1"/>
    <property type="molecule type" value="Genomic_DNA"/>
</dbReference>
<organism evidence="5 7">
    <name type="scientific">Cercospora beticola</name>
    <name type="common">Sugarbeet leaf spot fungus</name>
    <dbReference type="NCBI Taxonomy" id="122368"/>
    <lineage>
        <taxon>Eukaryota</taxon>
        <taxon>Fungi</taxon>
        <taxon>Dikarya</taxon>
        <taxon>Ascomycota</taxon>
        <taxon>Pezizomycotina</taxon>
        <taxon>Dothideomycetes</taxon>
        <taxon>Dothideomycetidae</taxon>
        <taxon>Mycosphaerellales</taxon>
        <taxon>Mycosphaerellaceae</taxon>
        <taxon>Cercospora</taxon>
    </lineage>
</organism>
<feature type="domain" description="Tyrosinase copper-binding" evidence="4">
    <location>
        <begin position="117"/>
        <end position="323"/>
    </location>
</feature>
<evidence type="ECO:0000256" key="1">
    <source>
        <dbReference type="ARBA" id="ARBA00022723"/>
    </source>
</evidence>
<dbReference type="EMBL" id="CP134185">
    <property type="protein sequence ID" value="WPA98101.1"/>
    <property type="molecule type" value="Genomic_DNA"/>
</dbReference>
<dbReference type="InterPro" id="IPR008922">
    <property type="entry name" value="Di-copper_centre_dom_sf"/>
</dbReference>
<dbReference type="Pfam" id="PF00264">
    <property type="entry name" value="Tyrosinase"/>
    <property type="match status" value="1"/>
</dbReference>
<reference evidence="6 8" key="2">
    <citation type="submission" date="2023-09" db="EMBL/GenBank/DDBJ databases">
        <title>Complete-Gapless Cercospora beticola genome.</title>
        <authorList>
            <person name="Wyatt N.A."/>
            <person name="Spanner R.E."/>
            <person name="Bolton M.D."/>
        </authorList>
    </citation>
    <scope>NUCLEOTIDE SEQUENCE [LARGE SCALE GENOMIC DNA]</scope>
    <source>
        <strain evidence="6">Cb09-40</strain>
    </source>
</reference>
<dbReference type="InterPro" id="IPR002227">
    <property type="entry name" value="Tyrosinase_Cu-bd"/>
</dbReference>
<dbReference type="Gene3D" id="1.10.1280.10">
    <property type="entry name" value="Di-copper center containing domain from catechol oxidase"/>
    <property type="match status" value="1"/>
</dbReference>
<evidence type="ECO:0000259" key="4">
    <source>
        <dbReference type="Pfam" id="PF00264"/>
    </source>
</evidence>
<proteinExistence type="predicted"/>
<dbReference type="OrthoDB" id="6132182at2759"/>
<dbReference type="Proteomes" id="UP000230605">
    <property type="component" value="Chromosome 2"/>
</dbReference>
<evidence type="ECO:0000313" key="8">
    <source>
        <dbReference type="Proteomes" id="UP001302367"/>
    </source>
</evidence>
<dbReference type="PRINTS" id="PR00092">
    <property type="entry name" value="TYROSINASE"/>
</dbReference>
<dbReference type="AlphaFoldDB" id="A0A2G5HZD7"/>
<dbReference type="PANTHER" id="PTHR11474:SF126">
    <property type="entry name" value="TYROSINASE-LIKE PROTEIN TYR-1-RELATED"/>
    <property type="match status" value="1"/>
</dbReference>
<keyword evidence="3" id="KW-0732">Signal</keyword>
<dbReference type="GO" id="GO:0046872">
    <property type="term" value="F:metal ion binding"/>
    <property type="evidence" value="ECO:0007669"/>
    <property type="project" value="UniProtKB-KW"/>
</dbReference>
<name>A0A2G5HZD7_CERBT</name>
<keyword evidence="1" id="KW-0479">Metal-binding</keyword>
<dbReference type="Proteomes" id="UP001302367">
    <property type="component" value="Chromosome 2"/>
</dbReference>
<reference evidence="5 7" key="1">
    <citation type="submission" date="2015-10" db="EMBL/GenBank/DDBJ databases">
        <title>The cercosporin biosynthetic gene cluster was horizontally transferred to several fungal lineages and shown to be expanded in Cercospora beticola based on microsynteny with recipient genomes.</title>
        <authorList>
            <person name="De Jonge R."/>
            <person name="Ebert M.K."/>
            <person name="Suttle J.C."/>
            <person name="Jurick Ii W.M."/>
            <person name="Secor G.A."/>
            <person name="Thomma B.P."/>
            <person name="Van De Peer Y."/>
            <person name="Bolton M.D."/>
        </authorList>
    </citation>
    <scope>NUCLEOTIDE SEQUENCE [LARGE SCALE GENOMIC DNA]</scope>
    <source>
        <strain evidence="5 7">09-40</strain>
    </source>
</reference>
<evidence type="ECO:0000256" key="2">
    <source>
        <dbReference type="ARBA" id="ARBA00023008"/>
    </source>
</evidence>
<gene>
    <name evidence="5" type="ORF">CB0940_05543</name>
    <name evidence="6" type="ORF">RHO25_002712</name>
</gene>
<accession>A0A2G5HZD7</accession>
<keyword evidence="2" id="KW-0186">Copper</keyword>
<sequence length="388" mass="44985">MLADWTSLLFLSSAVLATARGHSYNHAALHAKRQNADQQDQTAAKARWGQLQQEYLDSLRANLEPEGTCTWDTMTVRREWGDMPSEAKQDYLRAIHCLKELPGKTDRNEQTGVPGARSRWDDFTVAHMRNVNDVHRSPWLAVWHRHFVWRLEKALQEECGYKYGHPYWHWSKYLDQDVNTWPMFDNSPDSISGNGTQTGPLCACVNEGPLANWTVTLGPYPGSWGCSANPRDDGLGYNPRCIDRTFQPSNLRSNEYSDVVFVIDNSTDADSFGRHVELEQPSVHNYPHIFMGGTQIDVTFSSQDPWFFFHHFMLEYVFNLWQSRDWDTRTTSLPNADTFTENRRRDGWALPVPAPTLDSTLWLQEAFENITVREAMWPMKNQYCYRYE</sequence>
<dbReference type="GO" id="GO:0016491">
    <property type="term" value="F:oxidoreductase activity"/>
    <property type="evidence" value="ECO:0007669"/>
    <property type="project" value="InterPro"/>
</dbReference>
<protein>
    <recommendedName>
        <fullName evidence="4">Tyrosinase copper-binding domain-containing protein</fullName>
    </recommendedName>
</protein>
<dbReference type="PANTHER" id="PTHR11474">
    <property type="entry name" value="TYROSINASE FAMILY MEMBER"/>
    <property type="match status" value="1"/>
</dbReference>
<keyword evidence="8" id="KW-1185">Reference proteome</keyword>